<dbReference type="EMBL" id="QDKL01000003">
    <property type="protein sequence ID" value="RZF20759.1"/>
    <property type="molecule type" value="Genomic_DNA"/>
</dbReference>
<dbReference type="InterPro" id="IPR050397">
    <property type="entry name" value="Env_Response_Regulators"/>
</dbReference>
<dbReference type="PANTHER" id="PTHR24567:SF74">
    <property type="entry name" value="HTH-TYPE TRANSCRIPTIONAL REGULATOR ARCR"/>
    <property type="match status" value="1"/>
</dbReference>
<protein>
    <submittedName>
        <fullName evidence="2">Cyclic nucleotide-binding domain-containing protein</fullName>
    </submittedName>
</protein>
<feature type="domain" description="Cyclic nucleotide-binding" evidence="1">
    <location>
        <begin position="8"/>
        <end position="107"/>
    </location>
</feature>
<dbReference type="CDD" id="cd00038">
    <property type="entry name" value="CAP_ED"/>
    <property type="match status" value="1"/>
</dbReference>
<dbReference type="Gene3D" id="2.60.120.10">
    <property type="entry name" value="Jelly Rolls"/>
    <property type="match status" value="1"/>
</dbReference>
<evidence type="ECO:0000313" key="2">
    <source>
        <dbReference type="EMBL" id="RZF20759.1"/>
    </source>
</evidence>
<dbReference type="InterPro" id="IPR014710">
    <property type="entry name" value="RmlC-like_jellyroll"/>
</dbReference>
<dbReference type="SUPFAM" id="SSF51206">
    <property type="entry name" value="cAMP-binding domain-like"/>
    <property type="match status" value="1"/>
</dbReference>
<name>A0ABY0ICS4_9BACT</name>
<proteinExistence type="predicted"/>
<accession>A0ABY0ICS4</accession>
<evidence type="ECO:0000259" key="1">
    <source>
        <dbReference type="PROSITE" id="PS50042"/>
    </source>
</evidence>
<dbReference type="Proteomes" id="UP000443582">
    <property type="component" value="Unassembled WGS sequence"/>
</dbReference>
<dbReference type="InterPro" id="IPR018490">
    <property type="entry name" value="cNMP-bd_dom_sf"/>
</dbReference>
<keyword evidence="3" id="KW-1185">Reference proteome</keyword>
<evidence type="ECO:0000313" key="3">
    <source>
        <dbReference type="Proteomes" id="UP000443582"/>
    </source>
</evidence>
<dbReference type="Pfam" id="PF00027">
    <property type="entry name" value="cNMP_binding"/>
    <property type="match status" value="1"/>
</dbReference>
<gene>
    <name evidence="2" type="ORF">DAY19_12295</name>
</gene>
<reference evidence="3" key="1">
    <citation type="journal article" date="2019" name="Int. J. Syst. Evol. Microbiol.">
        <title>Halobacteriovorax valvorus sp. nov., a novel prokaryotic predator isolated from coastal seawater of China.</title>
        <authorList>
            <person name="Chen M.-X."/>
        </authorList>
    </citation>
    <scope>NUCLEOTIDE SEQUENCE [LARGE SCALE GENOMIC DNA]</scope>
    <source>
        <strain evidence="3">BL9</strain>
    </source>
</reference>
<organism evidence="2 3">
    <name type="scientific">Halobacteriovorax vibrionivorans</name>
    <dbReference type="NCBI Taxonomy" id="2152716"/>
    <lineage>
        <taxon>Bacteria</taxon>
        <taxon>Pseudomonadati</taxon>
        <taxon>Bdellovibrionota</taxon>
        <taxon>Bacteriovoracia</taxon>
        <taxon>Bacteriovoracales</taxon>
        <taxon>Halobacteriovoraceae</taxon>
        <taxon>Halobacteriovorax</taxon>
    </lineage>
</organism>
<sequence>MASPTTVFVNKDQYLIREGEESNEVYIVEEGSLGVFKVKNSQEVKIGTIFEGELVGEMSFFDNSPRCATIKALTDSRLLVIPSSKFEMYVNKQPKWFRTLLETLIDRIRKASNRVKPEV</sequence>
<dbReference type="PANTHER" id="PTHR24567">
    <property type="entry name" value="CRP FAMILY TRANSCRIPTIONAL REGULATORY PROTEIN"/>
    <property type="match status" value="1"/>
</dbReference>
<dbReference type="PROSITE" id="PS50042">
    <property type="entry name" value="CNMP_BINDING_3"/>
    <property type="match status" value="1"/>
</dbReference>
<dbReference type="InterPro" id="IPR000595">
    <property type="entry name" value="cNMP-bd_dom"/>
</dbReference>
<comment type="caution">
    <text evidence="2">The sequence shown here is derived from an EMBL/GenBank/DDBJ whole genome shotgun (WGS) entry which is preliminary data.</text>
</comment>
<dbReference type="RefSeq" id="WP_115362903.1">
    <property type="nucleotide sequence ID" value="NZ_QDKL01000003.1"/>
</dbReference>
<dbReference type="SMART" id="SM00100">
    <property type="entry name" value="cNMP"/>
    <property type="match status" value="1"/>
</dbReference>